<dbReference type="SUPFAM" id="SSF55729">
    <property type="entry name" value="Acyl-CoA N-acyltransferases (Nat)"/>
    <property type="match status" value="1"/>
</dbReference>
<evidence type="ECO:0000259" key="1">
    <source>
        <dbReference type="PROSITE" id="PS51186"/>
    </source>
</evidence>
<dbReference type="PROSITE" id="PS51186">
    <property type="entry name" value="GNAT"/>
    <property type="match status" value="1"/>
</dbReference>
<dbReference type="EMBL" id="CP002665">
    <property type="protein sequence ID" value="AEI10552.1"/>
    <property type="molecule type" value="Genomic_DNA"/>
</dbReference>
<accession>F8A232</accession>
<name>F8A232_CELGA</name>
<proteinExistence type="predicted"/>
<evidence type="ECO:0000313" key="3">
    <source>
        <dbReference type="Proteomes" id="UP000000485"/>
    </source>
</evidence>
<reference evidence="3" key="1">
    <citation type="submission" date="2011-04" db="EMBL/GenBank/DDBJ databases">
        <title>Complete sequence of Cellvibrio gilvus ATCC 13127.</title>
        <authorList>
            <person name="Lucas S."/>
            <person name="Han J."/>
            <person name="Lapidus A."/>
            <person name="Cheng J.-F."/>
            <person name="Goodwin L."/>
            <person name="Pitluck S."/>
            <person name="Peters L."/>
            <person name="Munk A."/>
            <person name="Detter J.C."/>
            <person name="Han C."/>
            <person name="Tapia R."/>
            <person name="Land M."/>
            <person name="Hauser L."/>
            <person name="Kyrpides N."/>
            <person name="Ivanova N."/>
            <person name="Ovchinnikova G."/>
            <person name="Pagani I."/>
            <person name="Mead D."/>
            <person name="Brumm P."/>
            <person name="Woyke T."/>
        </authorList>
    </citation>
    <scope>NUCLEOTIDE SEQUENCE [LARGE SCALE GENOMIC DNA]</scope>
    <source>
        <strain evidence="3">ATCC 13127 / NRRL B-14078</strain>
    </source>
</reference>
<dbReference type="OrthoDB" id="3466127at2"/>
<dbReference type="RefSeq" id="WP_013882082.1">
    <property type="nucleotide sequence ID" value="NC_015671.1"/>
</dbReference>
<dbReference type="InterPro" id="IPR051908">
    <property type="entry name" value="Ribosomal_N-acetyltransferase"/>
</dbReference>
<protein>
    <submittedName>
        <fullName evidence="2">GCN5-related N-acetyltransferase</fullName>
    </submittedName>
</protein>
<organism evidence="2 3">
    <name type="scientific">Cellulomonas gilvus (strain ATCC 13127 / NRRL B-14078)</name>
    <name type="common">Cellvibrio gilvus</name>
    <dbReference type="NCBI Taxonomy" id="593907"/>
    <lineage>
        <taxon>Bacteria</taxon>
        <taxon>Bacillati</taxon>
        <taxon>Actinomycetota</taxon>
        <taxon>Actinomycetes</taxon>
        <taxon>Micrococcales</taxon>
        <taxon>Cellulomonadaceae</taxon>
        <taxon>Cellulomonas</taxon>
    </lineage>
</organism>
<dbReference type="GO" id="GO:0008999">
    <property type="term" value="F:protein-N-terminal-alanine acetyltransferase activity"/>
    <property type="evidence" value="ECO:0007669"/>
    <property type="project" value="TreeGrafter"/>
</dbReference>
<dbReference type="GO" id="GO:1990189">
    <property type="term" value="F:protein N-terminal-serine acetyltransferase activity"/>
    <property type="evidence" value="ECO:0007669"/>
    <property type="project" value="TreeGrafter"/>
</dbReference>
<keyword evidence="3" id="KW-1185">Reference proteome</keyword>
<dbReference type="InterPro" id="IPR000182">
    <property type="entry name" value="GNAT_dom"/>
</dbReference>
<dbReference type="AlphaFoldDB" id="F8A232"/>
<dbReference type="HOGENOM" id="CLU_106319_1_0_11"/>
<dbReference type="PANTHER" id="PTHR43441:SF11">
    <property type="entry name" value="RIBOSOMAL-PROTEIN-SERINE ACETYLTRANSFERASE"/>
    <property type="match status" value="1"/>
</dbReference>
<dbReference type="InterPro" id="IPR016181">
    <property type="entry name" value="Acyl_CoA_acyltransferase"/>
</dbReference>
<dbReference type="GO" id="GO:0005737">
    <property type="term" value="C:cytoplasm"/>
    <property type="evidence" value="ECO:0007669"/>
    <property type="project" value="TreeGrafter"/>
</dbReference>
<dbReference type="Proteomes" id="UP000000485">
    <property type="component" value="Chromosome"/>
</dbReference>
<feature type="domain" description="N-acetyltransferase" evidence="1">
    <location>
        <begin position="21"/>
        <end position="200"/>
    </location>
</feature>
<dbReference type="Gene3D" id="3.40.630.30">
    <property type="match status" value="1"/>
</dbReference>
<keyword evidence="2" id="KW-0808">Transferase</keyword>
<dbReference type="Pfam" id="PF13302">
    <property type="entry name" value="Acetyltransf_3"/>
    <property type="match status" value="1"/>
</dbReference>
<sequence length="221" mass="24451">MTRTLADVWPTAGVRVRTGDLELRFPDDELLVQLADLAAQGVHAADYMPFLKPWTRGTADEVRRSVLQYQWGLRASFAPAKWALELAVLRDGVVVGMQGMYAESFAVTRQAETGSWLGHRFQGQGIGTRMRQAVLHLLFEGLDAERATTSAFADNGPSNGVTRRLGYRANGEVVQVRDDAPVVSRQYVMDRAGWDARPATQRLDVTLEGVESFRDAVMPGE</sequence>
<evidence type="ECO:0000313" key="2">
    <source>
        <dbReference type="EMBL" id="AEI10552.1"/>
    </source>
</evidence>
<dbReference type="PANTHER" id="PTHR43441">
    <property type="entry name" value="RIBOSOMAL-PROTEIN-SERINE ACETYLTRANSFERASE"/>
    <property type="match status" value="1"/>
</dbReference>
<dbReference type="KEGG" id="cga:Celgi_0018"/>
<dbReference type="STRING" id="593907.Celgi_0018"/>
<dbReference type="eggNOG" id="COG1670">
    <property type="taxonomic scope" value="Bacteria"/>
</dbReference>
<gene>
    <name evidence="2" type="ordered locus">Celgi_0018</name>
</gene>